<evidence type="ECO:0000313" key="1">
    <source>
        <dbReference type="EMBL" id="MEN3540938.1"/>
    </source>
</evidence>
<evidence type="ECO:0000313" key="2">
    <source>
        <dbReference type="Proteomes" id="UP001447516"/>
    </source>
</evidence>
<accession>A0ABV0B0A0</accession>
<comment type="caution">
    <text evidence="1">The sequence shown here is derived from an EMBL/GenBank/DDBJ whole genome shotgun (WGS) entry which is preliminary data.</text>
</comment>
<protein>
    <submittedName>
        <fullName evidence="1">Uncharacterized protein</fullName>
    </submittedName>
</protein>
<dbReference type="EMBL" id="JBDJAW010000065">
    <property type="protein sequence ID" value="MEN3540938.1"/>
    <property type="molecule type" value="Genomic_DNA"/>
</dbReference>
<dbReference type="Proteomes" id="UP001447516">
    <property type="component" value="Unassembled WGS sequence"/>
</dbReference>
<organism evidence="1 2">
    <name type="scientific">Microbispora maris</name>
    <dbReference type="NCBI Taxonomy" id="3144104"/>
    <lineage>
        <taxon>Bacteria</taxon>
        <taxon>Bacillati</taxon>
        <taxon>Actinomycetota</taxon>
        <taxon>Actinomycetes</taxon>
        <taxon>Streptosporangiales</taxon>
        <taxon>Streptosporangiaceae</taxon>
        <taxon>Microbispora</taxon>
    </lineage>
</organism>
<keyword evidence="2" id="KW-1185">Reference proteome</keyword>
<name>A0ABV0B0A0_9ACTN</name>
<sequence length="241" mass="26774">MPDTSLSQRETAILLLLMAEAREFTNPELKEQFGVEIGKKEREHLQRLKLIEVGKKGQAFTYALSDDGWARAAAMFRDGIPRSSRLAARALEAVVRAMVSGLQRHLERSSAPLAEIFGREEDLGPGISEEPLAEPPVARAAAEVAHPPVARVPVSEDIETSIRKAYAQLADKANAWVSLTRLRPLLGDVPRDEVDATLRQMIRRPDVRLVPWENQKTLTQADRDAAIVIGDQPKHRIWIGA</sequence>
<gene>
    <name evidence="1" type="ORF">AAH991_37895</name>
</gene>
<proteinExistence type="predicted"/>
<dbReference type="RefSeq" id="WP_346230777.1">
    <property type="nucleotide sequence ID" value="NZ_JBDJAW010000065.1"/>
</dbReference>
<reference evidence="1 2" key="1">
    <citation type="submission" date="2024-05" db="EMBL/GenBank/DDBJ databases">
        <title>Microbispora sp.ZYX-F-249.</title>
        <authorList>
            <person name="Xie H."/>
        </authorList>
    </citation>
    <scope>NUCLEOTIDE SEQUENCE [LARGE SCALE GENOMIC DNA]</scope>
    <source>
        <strain evidence="1 2">ZYX-F-249</strain>
    </source>
</reference>